<accession>A0A2S6HVZ3</accession>
<organism evidence="1 2">
    <name type="scientific">Lacrimispora xylanisolvens</name>
    <dbReference type="NCBI Taxonomy" id="384636"/>
    <lineage>
        <taxon>Bacteria</taxon>
        <taxon>Bacillati</taxon>
        <taxon>Bacillota</taxon>
        <taxon>Clostridia</taxon>
        <taxon>Lachnospirales</taxon>
        <taxon>Lachnospiraceae</taxon>
        <taxon>Lacrimispora</taxon>
    </lineage>
</organism>
<dbReference type="EMBL" id="PTJA01000003">
    <property type="protein sequence ID" value="PPK82116.1"/>
    <property type="molecule type" value="Genomic_DNA"/>
</dbReference>
<evidence type="ECO:0000313" key="1">
    <source>
        <dbReference type="EMBL" id="PPK82116.1"/>
    </source>
</evidence>
<comment type="caution">
    <text evidence="1">The sequence shown here is derived from an EMBL/GenBank/DDBJ whole genome shotgun (WGS) entry which is preliminary data.</text>
</comment>
<dbReference type="RefSeq" id="WP_104436165.1">
    <property type="nucleotide sequence ID" value="NZ_PTJA01000003.1"/>
</dbReference>
<protein>
    <submittedName>
        <fullName evidence="1">Uncharacterized protein</fullName>
    </submittedName>
</protein>
<reference evidence="1 2" key="1">
    <citation type="submission" date="2018-02" db="EMBL/GenBank/DDBJ databases">
        <title>Genomic Encyclopedia of Archaeal and Bacterial Type Strains, Phase II (KMG-II): from individual species to whole genera.</title>
        <authorList>
            <person name="Goeker M."/>
        </authorList>
    </citation>
    <scope>NUCLEOTIDE SEQUENCE [LARGE SCALE GENOMIC DNA]</scope>
    <source>
        <strain evidence="1 2">DSM 3808</strain>
    </source>
</reference>
<sequence>MKTKMFRKILGLECEISHCPVLNEDTARDNKRMIIPREYLIEVITTIPERRVVIEHLDIYQE</sequence>
<proteinExistence type="predicted"/>
<dbReference type="Proteomes" id="UP000237749">
    <property type="component" value="Unassembled WGS sequence"/>
</dbReference>
<keyword evidence="2" id="KW-1185">Reference proteome</keyword>
<evidence type="ECO:0000313" key="2">
    <source>
        <dbReference type="Proteomes" id="UP000237749"/>
    </source>
</evidence>
<name>A0A2S6HVZ3_9FIRM</name>
<dbReference type="AlphaFoldDB" id="A0A2S6HVZ3"/>
<gene>
    <name evidence="1" type="ORF">BXY41_103331</name>
</gene>